<accession>C4VBM8</accession>
<reference evidence="2" key="1">
    <citation type="journal article" date="2009" name="PLoS Pathog.">
        <title>Genomic analyses of the microsporidian Nosema ceranae, an emergent pathogen of honey bees.</title>
        <authorList>
            <person name="Cornman R.S."/>
            <person name="Chen Y.P."/>
            <person name="Schatz M.C."/>
            <person name="Street C."/>
            <person name="Zhao Y."/>
            <person name="Desany B."/>
            <person name="Egholm M."/>
            <person name="Hutchison S."/>
            <person name="Pettis J.S."/>
            <person name="Lipkin W.I."/>
            <person name="Evans J.D."/>
        </authorList>
    </citation>
    <scope>NUCLEOTIDE SEQUENCE [LARGE SCALE GENOMIC DNA]</scope>
    <source>
        <strain evidence="2">BRL01</strain>
    </source>
</reference>
<dbReference type="HOGENOM" id="CLU_969864_0_0_1"/>
<protein>
    <submittedName>
        <fullName evidence="1">Uncharacterized protein</fullName>
    </submittedName>
</protein>
<organism evidence="2">
    <name type="scientific">Vairimorpha ceranae (strain BRL01)</name>
    <name type="common">Microsporidian parasite</name>
    <name type="synonym">Nosema ceranae</name>
    <dbReference type="NCBI Taxonomy" id="578460"/>
    <lineage>
        <taxon>Eukaryota</taxon>
        <taxon>Fungi</taxon>
        <taxon>Fungi incertae sedis</taxon>
        <taxon>Microsporidia</taxon>
        <taxon>Nosematidae</taxon>
        <taxon>Vairimorpha</taxon>
    </lineage>
</organism>
<dbReference type="OMA" id="ICVWNIT"/>
<dbReference type="EMBL" id="ACOL01000669">
    <property type="protein sequence ID" value="EEQ81375.1"/>
    <property type="molecule type" value="Genomic_DNA"/>
</dbReference>
<proteinExistence type="predicted"/>
<dbReference type="SUPFAM" id="SSF50978">
    <property type="entry name" value="WD40 repeat-like"/>
    <property type="match status" value="1"/>
</dbReference>
<dbReference type="InterPro" id="IPR036322">
    <property type="entry name" value="WD40_repeat_dom_sf"/>
</dbReference>
<evidence type="ECO:0000313" key="2">
    <source>
        <dbReference type="Proteomes" id="UP000009082"/>
    </source>
</evidence>
<sequence length="248" mass="28565">MNSSILLQTDNEKEIKLDTICKIKCIKHLFTIEFNYLYIVTDKIRKYKLSNNTLLLELDIKNKVDFISVINNEIYCSGDGRLTKNMSENILLEDTVLGLSKVKDMLGIQYSSRLVLYDKNLIKKEEYKCSTYFYDEGLFILAYKNLLQIKCNSVLEVYLEEDITCVTADVLFTKVLCGTISGKIYQINMDGSLNKVLDYHQSSVKSIKLSVCNKYIYSVDINGELLVWDSVVIDRAMIGDIKNIEIYL</sequence>
<dbReference type="KEGG" id="nce:NCER_102215"/>
<dbReference type="Proteomes" id="UP000009082">
    <property type="component" value="Unassembled WGS sequence"/>
</dbReference>
<evidence type="ECO:0000313" key="1">
    <source>
        <dbReference type="EMBL" id="EEQ81375.1"/>
    </source>
</evidence>
<gene>
    <name evidence="1" type="ORF">NCER_102215</name>
</gene>
<dbReference type="VEuPathDB" id="MicrosporidiaDB:NCER_102215"/>
<name>C4VBM8_VAIC1</name>
<dbReference type="InParanoid" id="C4VBM8"/>
<dbReference type="AlphaFoldDB" id="C4VBM8"/>